<dbReference type="InterPro" id="IPR003362">
    <property type="entry name" value="Bact_transf"/>
</dbReference>
<reference evidence="4 5" key="1">
    <citation type="journal article" date="2016" name="Nat. Commun.">
        <title>Thousands of microbial genomes shed light on interconnected biogeochemical processes in an aquifer system.</title>
        <authorList>
            <person name="Anantharaman K."/>
            <person name="Brown C.T."/>
            <person name="Hug L.A."/>
            <person name="Sharon I."/>
            <person name="Castelle C.J."/>
            <person name="Probst A.J."/>
            <person name="Thomas B.C."/>
            <person name="Singh A."/>
            <person name="Wilkins M.J."/>
            <person name="Karaoz U."/>
            <person name="Brodie E.L."/>
            <person name="Williams K.H."/>
            <person name="Hubbard S.S."/>
            <person name="Banfield J.F."/>
        </authorList>
    </citation>
    <scope>NUCLEOTIDE SEQUENCE [LARGE SCALE GENOMIC DNA]</scope>
</reference>
<accession>A0A1F7L1R7</accession>
<dbReference type="PANTHER" id="PTHR30576">
    <property type="entry name" value="COLANIC BIOSYNTHESIS UDP-GLUCOSE LIPID CARRIER TRANSFERASE"/>
    <property type="match status" value="1"/>
</dbReference>
<evidence type="ECO:0000313" key="5">
    <source>
        <dbReference type="Proteomes" id="UP000177050"/>
    </source>
</evidence>
<dbReference type="GO" id="GO:0016780">
    <property type="term" value="F:phosphotransferase activity, for other substituted phosphate groups"/>
    <property type="evidence" value="ECO:0007669"/>
    <property type="project" value="TreeGrafter"/>
</dbReference>
<protein>
    <recommendedName>
        <fullName evidence="3">Bacterial sugar transferase domain-containing protein</fullName>
    </recommendedName>
</protein>
<sequence>MALRYFLYRIIAFCGLIFLIPVLCVLYIIVKLDSKGPFIFTQKRMGKGKKPFTLYKIRTMVVGAEKQQKKLLHLNEVDGPVFKIRHDPRYTKVGKKLSHYALDEILQLINVMRGEMSLIGPRPLPMEEALLIPKQYQARFSVLPGMTSEWIVKGAHDIPFDKWMKMDVEYAKNPSFGKDIKIFIDTSLLIIKLLIKR</sequence>
<keyword evidence="2" id="KW-0812">Transmembrane</keyword>
<gene>
    <name evidence="4" type="ORF">A3K52_04740</name>
</gene>
<feature type="transmembrane region" description="Helical" evidence="2">
    <location>
        <begin position="6"/>
        <end position="30"/>
    </location>
</feature>
<evidence type="ECO:0000256" key="1">
    <source>
        <dbReference type="ARBA" id="ARBA00006464"/>
    </source>
</evidence>
<name>A0A1F7L1R7_9BACT</name>
<dbReference type="PANTHER" id="PTHR30576:SF10">
    <property type="entry name" value="SLL5057 PROTEIN"/>
    <property type="match status" value="1"/>
</dbReference>
<dbReference type="Pfam" id="PF02397">
    <property type="entry name" value="Bac_transf"/>
    <property type="match status" value="1"/>
</dbReference>
<dbReference type="EMBL" id="MGBR01000001">
    <property type="protein sequence ID" value="OGK74051.1"/>
    <property type="molecule type" value="Genomic_DNA"/>
</dbReference>
<keyword evidence="2" id="KW-0472">Membrane</keyword>
<dbReference type="Proteomes" id="UP000177050">
    <property type="component" value="Unassembled WGS sequence"/>
</dbReference>
<dbReference type="AlphaFoldDB" id="A0A1F7L1R7"/>
<evidence type="ECO:0000256" key="2">
    <source>
        <dbReference type="SAM" id="Phobius"/>
    </source>
</evidence>
<evidence type="ECO:0000259" key="3">
    <source>
        <dbReference type="Pfam" id="PF02397"/>
    </source>
</evidence>
<organism evidence="4 5">
    <name type="scientific">Candidatus Roizmanbacteria bacterium RIFOXYD1_FULL_38_12</name>
    <dbReference type="NCBI Taxonomy" id="1802093"/>
    <lineage>
        <taxon>Bacteria</taxon>
        <taxon>Candidatus Roizmaniibacteriota</taxon>
    </lineage>
</organism>
<comment type="similarity">
    <text evidence="1">Belongs to the bacterial sugar transferase family.</text>
</comment>
<keyword evidence="2" id="KW-1133">Transmembrane helix</keyword>
<proteinExistence type="inferred from homology"/>
<feature type="domain" description="Bacterial sugar transferase" evidence="3">
    <location>
        <begin position="9"/>
        <end position="191"/>
    </location>
</feature>
<evidence type="ECO:0000313" key="4">
    <source>
        <dbReference type="EMBL" id="OGK74051.1"/>
    </source>
</evidence>
<comment type="caution">
    <text evidence="4">The sequence shown here is derived from an EMBL/GenBank/DDBJ whole genome shotgun (WGS) entry which is preliminary data.</text>
</comment>